<dbReference type="OrthoDB" id="1683589at2"/>
<gene>
    <name evidence="1" type="ORF">GZ22_10910</name>
</gene>
<protein>
    <recommendedName>
        <fullName evidence="3">DUF2953 domain-containing protein</fullName>
    </recommendedName>
</protein>
<dbReference type="EMBL" id="CP008876">
    <property type="protein sequence ID" value="AIF67107.1"/>
    <property type="molecule type" value="Genomic_DNA"/>
</dbReference>
<dbReference type="RefSeq" id="WP_038562238.1">
    <property type="nucleotide sequence ID" value="NZ_CP008876.1"/>
</dbReference>
<evidence type="ECO:0000313" key="2">
    <source>
        <dbReference type="Proteomes" id="UP000027980"/>
    </source>
</evidence>
<dbReference type="Pfam" id="PF11167">
    <property type="entry name" value="DUF2953"/>
    <property type="match status" value="1"/>
</dbReference>
<dbReference type="HOGENOM" id="CLU_097083_1_0_9"/>
<sequence>MWIVISFVGGVLLLIAVALVVRVTIHIGYEQKQWNIRILIFGICVHKRQLKQQSSIEHTSADDIKQQLSNLFTDLQRIWRSFPYLLRITKSAELQQFRWHTTIGMSDAATAGTMVGLVWTIKGIVNQIIRSNFQIRQPFDIQVQPIFQTSFFDTSFQCIVSIRTGKAMQAIISNARGR</sequence>
<organism evidence="1 2">
    <name type="scientific">Terribacillus saccharophilus</name>
    <dbReference type="NCBI Taxonomy" id="361277"/>
    <lineage>
        <taxon>Bacteria</taxon>
        <taxon>Bacillati</taxon>
        <taxon>Bacillota</taxon>
        <taxon>Bacilli</taxon>
        <taxon>Bacillales</taxon>
        <taxon>Bacillaceae</taxon>
        <taxon>Terribacillus</taxon>
    </lineage>
</organism>
<dbReference type="KEGG" id="tap:GZ22_10910"/>
<reference evidence="1 2" key="1">
    <citation type="submission" date="2014-07" db="EMBL/GenBank/DDBJ databases">
        <title>Complete genome sequence of a moderately halophilic bacterium Terribacillus aidingensis MP602, isolated from Cryptomeria fortunei in Tianmu mountain in China.</title>
        <authorList>
            <person name="Wang Y."/>
            <person name="Lu P."/>
            <person name="Zhang L."/>
        </authorList>
    </citation>
    <scope>NUCLEOTIDE SEQUENCE [LARGE SCALE GENOMIC DNA]</scope>
    <source>
        <strain evidence="1 2">MP602</strain>
    </source>
</reference>
<dbReference type="GeneID" id="34220307"/>
<dbReference type="AlphaFoldDB" id="A0A075LMF3"/>
<proteinExistence type="predicted"/>
<evidence type="ECO:0000313" key="1">
    <source>
        <dbReference type="EMBL" id="AIF67107.1"/>
    </source>
</evidence>
<dbReference type="Proteomes" id="UP000027980">
    <property type="component" value="Chromosome"/>
</dbReference>
<name>A0A075LMF3_9BACI</name>
<dbReference type="InterPro" id="IPR021338">
    <property type="entry name" value="DUF2953"/>
</dbReference>
<accession>A0A075LMF3</accession>
<evidence type="ECO:0008006" key="3">
    <source>
        <dbReference type="Google" id="ProtNLM"/>
    </source>
</evidence>